<dbReference type="AlphaFoldDB" id="A0A6J4K2B2"/>
<reference evidence="2" key="1">
    <citation type="submission" date="2020-02" db="EMBL/GenBank/DDBJ databases">
        <authorList>
            <person name="Meier V. D."/>
        </authorList>
    </citation>
    <scope>NUCLEOTIDE SEQUENCE</scope>
    <source>
        <strain evidence="2">AVDCRST_MAG41</strain>
    </source>
</reference>
<feature type="non-terminal residue" evidence="2">
    <location>
        <position position="1"/>
    </location>
</feature>
<feature type="region of interest" description="Disordered" evidence="1">
    <location>
        <begin position="1"/>
        <end position="75"/>
    </location>
</feature>
<feature type="non-terminal residue" evidence="2">
    <location>
        <position position="75"/>
    </location>
</feature>
<gene>
    <name evidence="2" type="ORF">AVDCRST_MAG41-4677</name>
</gene>
<feature type="compositionally biased region" description="Low complexity" evidence="1">
    <location>
        <begin position="42"/>
        <end position="57"/>
    </location>
</feature>
<accession>A0A6J4K2B2</accession>
<dbReference type="EMBL" id="CADCTP010000457">
    <property type="protein sequence ID" value="CAA9293976.1"/>
    <property type="molecule type" value="Genomic_DNA"/>
</dbReference>
<organism evidence="2">
    <name type="scientific">uncultured Mycobacteriales bacterium</name>
    <dbReference type="NCBI Taxonomy" id="581187"/>
    <lineage>
        <taxon>Bacteria</taxon>
        <taxon>Bacillati</taxon>
        <taxon>Actinomycetota</taxon>
        <taxon>Actinomycetes</taxon>
        <taxon>Mycobacteriales</taxon>
        <taxon>environmental samples</taxon>
    </lineage>
</organism>
<protein>
    <submittedName>
        <fullName evidence="2">Uncharacterized protein</fullName>
    </submittedName>
</protein>
<evidence type="ECO:0000256" key="1">
    <source>
        <dbReference type="SAM" id="MobiDB-lite"/>
    </source>
</evidence>
<evidence type="ECO:0000313" key="2">
    <source>
        <dbReference type="EMBL" id="CAA9293976.1"/>
    </source>
</evidence>
<name>A0A6J4K2B2_9ACTN</name>
<proteinExistence type="predicted"/>
<feature type="compositionally biased region" description="Basic and acidic residues" evidence="1">
    <location>
        <begin position="58"/>
        <end position="69"/>
    </location>
</feature>
<sequence>EEWLESLPGRAAPAGRHRPGEPARAGPGGAGRAAHRCLPALGRPAADAGADRPAGPRADGRAGRGDPRVRQRRRL</sequence>